<accession>A0A7S4I5I5</accession>
<dbReference type="InterPro" id="IPR011050">
    <property type="entry name" value="Pectin_lyase_fold/virulence"/>
</dbReference>
<keyword evidence="1" id="KW-1133">Transmembrane helix</keyword>
<evidence type="ECO:0000256" key="1">
    <source>
        <dbReference type="SAM" id="Phobius"/>
    </source>
</evidence>
<dbReference type="AlphaFoldDB" id="A0A7S4I5I5"/>
<reference evidence="2" key="1">
    <citation type="submission" date="2021-01" db="EMBL/GenBank/DDBJ databases">
        <authorList>
            <person name="Corre E."/>
            <person name="Pelletier E."/>
            <person name="Niang G."/>
            <person name="Scheremetjew M."/>
            <person name="Finn R."/>
            <person name="Kale V."/>
            <person name="Holt S."/>
            <person name="Cochrane G."/>
            <person name="Meng A."/>
            <person name="Brown T."/>
            <person name="Cohen L."/>
        </authorList>
    </citation>
    <scope>NUCLEOTIDE SEQUENCE</scope>
    <source>
        <strain evidence="2">DIVA3 518/3/11/1/6</strain>
    </source>
</reference>
<proteinExistence type="predicted"/>
<gene>
    <name evidence="2" type="ORF">VSP0166_LOCUS8417</name>
</gene>
<feature type="transmembrane region" description="Helical" evidence="1">
    <location>
        <begin position="122"/>
        <end position="147"/>
    </location>
</feature>
<dbReference type="EMBL" id="HBKP01012009">
    <property type="protein sequence ID" value="CAE2219227.1"/>
    <property type="molecule type" value="Transcribed_RNA"/>
</dbReference>
<organism evidence="2">
    <name type="scientific">Vannella robusta</name>
    <dbReference type="NCBI Taxonomy" id="1487602"/>
    <lineage>
        <taxon>Eukaryota</taxon>
        <taxon>Amoebozoa</taxon>
        <taxon>Discosea</taxon>
        <taxon>Flabellinia</taxon>
        <taxon>Vannellidae</taxon>
        <taxon>Vannella</taxon>
    </lineage>
</organism>
<protein>
    <submittedName>
        <fullName evidence="2">Uncharacterized protein</fullName>
    </submittedName>
</protein>
<keyword evidence="1" id="KW-0812">Transmembrane</keyword>
<name>A0A7S4I5I5_9EUKA</name>
<dbReference type="SUPFAM" id="SSF51126">
    <property type="entry name" value="Pectin lyase-like"/>
    <property type="match status" value="1"/>
</dbReference>
<sequence>MSSTNLKISACEFSGNTAVSVGGGIYAVAFEELNVTDSSFTSNNAEYGASVGVEYSSSADFFSSASVDISSSIFTSNQATDGSIFACLGFADSSISFYFAKDNQKTNNIGNEIDCGVKSLKWLITAVCLTIGAISLIILVACVAFFITKKKDTDEYDIIN</sequence>
<keyword evidence="1" id="KW-0472">Membrane</keyword>
<evidence type="ECO:0000313" key="2">
    <source>
        <dbReference type="EMBL" id="CAE2219227.1"/>
    </source>
</evidence>